<dbReference type="InterPro" id="IPR001810">
    <property type="entry name" value="F-box_dom"/>
</dbReference>
<gene>
    <name evidence="2" type="ORF">PHJA_002647400</name>
</gene>
<evidence type="ECO:0000313" key="2">
    <source>
        <dbReference type="EMBL" id="GFQ05033.1"/>
    </source>
</evidence>
<dbReference type="InterPro" id="IPR055357">
    <property type="entry name" value="LRR_At1g61320_AtMIF1"/>
</dbReference>
<dbReference type="OrthoDB" id="911540at2759"/>
<comment type="caution">
    <text evidence="2">The sequence shown here is derived from an EMBL/GenBank/DDBJ whole genome shotgun (WGS) entry which is preliminary data.</text>
</comment>
<evidence type="ECO:0000259" key="1">
    <source>
        <dbReference type="SMART" id="SM00256"/>
    </source>
</evidence>
<reference evidence="2" key="1">
    <citation type="submission" date="2020-07" db="EMBL/GenBank/DDBJ databases">
        <title>Ethylene signaling mediates host invasion by parasitic plants.</title>
        <authorList>
            <person name="Yoshida S."/>
        </authorList>
    </citation>
    <scope>NUCLEOTIDE SEQUENCE</scope>
    <source>
        <strain evidence="2">Okayama</strain>
    </source>
</reference>
<name>A0A830D323_9LAMI</name>
<dbReference type="PANTHER" id="PTHR34145">
    <property type="entry name" value="OS02G0105600 PROTEIN"/>
    <property type="match status" value="1"/>
</dbReference>
<dbReference type="InterPro" id="IPR036047">
    <property type="entry name" value="F-box-like_dom_sf"/>
</dbReference>
<dbReference type="Proteomes" id="UP000653305">
    <property type="component" value="Unassembled WGS sequence"/>
</dbReference>
<organism evidence="2 3">
    <name type="scientific">Phtheirospermum japonicum</name>
    <dbReference type="NCBI Taxonomy" id="374723"/>
    <lineage>
        <taxon>Eukaryota</taxon>
        <taxon>Viridiplantae</taxon>
        <taxon>Streptophyta</taxon>
        <taxon>Embryophyta</taxon>
        <taxon>Tracheophyta</taxon>
        <taxon>Spermatophyta</taxon>
        <taxon>Magnoliopsida</taxon>
        <taxon>eudicotyledons</taxon>
        <taxon>Gunneridae</taxon>
        <taxon>Pentapetalae</taxon>
        <taxon>asterids</taxon>
        <taxon>lamiids</taxon>
        <taxon>Lamiales</taxon>
        <taxon>Orobanchaceae</taxon>
        <taxon>Orobanchaceae incertae sedis</taxon>
        <taxon>Phtheirospermum</taxon>
    </lineage>
</organism>
<dbReference type="Gene3D" id="3.80.10.10">
    <property type="entry name" value="Ribonuclease Inhibitor"/>
    <property type="match status" value="1"/>
</dbReference>
<dbReference type="InterPro" id="IPR053781">
    <property type="entry name" value="F-box_AtFBL13-like"/>
</dbReference>
<evidence type="ECO:0000313" key="3">
    <source>
        <dbReference type="Proteomes" id="UP000653305"/>
    </source>
</evidence>
<sequence>MDILSLLPDELQVLIISFLTLKESVATSILSRRWRYLWTFTPRLEFDDTDSLWKVNTSKRWNLMLRLVRRNFIRWVDHVISSSHKNSILESFRVCFNLTSAYTSFINEWLMYALARKVQILELDLTYDGSFNVWTDAHFYSFPGDPITLTHFKHLKKIYVRNVNVSGLVLELLVCNYCPLLEDLSVYNSIGLSALKIDKPFAAFKRLEIIHCDNLVSMEIRDANLVYLKYGGEVGIHFVLWNVPMLVEICAISHKTRGLLTMFSSVLAQLVKLQICIQRKFSWQEANLIYSAVKMSNLKQLVVRIYIWDDNSLLPLTKLIQASPSLQRFDLELL</sequence>
<dbReference type="CDD" id="cd22160">
    <property type="entry name" value="F-box_AtFBL13-like"/>
    <property type="match status" value="1"/>
</dbReference>
<dbReference type="InterPro" id="IPR053772">
    <property type="entry name" value="At1g61320/At1g61330-like"/>
</dbReference>
<dbReference type="Gene3D" id="1.20.1280.50">
    <property type="match status" value="1"/>
</dbReference>
<dbReference type="PANTHER" id="PTHR34145:SF68">
    <property type="entry name" value="FBD DOMAIN-CONTAINING PROTEIN"/>
    <property type="match status" value="1"/>
</dbReference>
<dbReference type="Pfam" id="PF00646">
    <property type="entry name" value="F-box"/>
    <property type="match status" value="1"/>
</dbReference>
<accession>A0A830D323</accession>
<dbReference type="SUPFAM" id="SSF81383">
    <property type="entry name" value="F-box domain"/>
    <property type="match status" value="1"/>
</dbReference>
<dbReference type="SMART" id="SM00256">
    <property type="entry name" value="FBOX"/>
    <property type="match status" value="1"/>
</dbReference>
<feature type="domain" description="F-box" evidence="1">
    <location>
        <begin position="7"/>
        <end position="46"/>
    </location>
</feature>
<keyword evidence="3" id="KW-1185">Reference proteome</keyword>
<dbReference type="SUPFAM" id="SSF52047">
    <property type="entry name" value="RNI-like"/>
    <property type="match status" value="1"/>
</dbReference>
<dbReference type="InterPro" id="IPR032675">
    <property type="entry name" value="LRR_dom_sf"/>
</dbReference>
<proteinExistence type="predicted"/>
<dbReference type="AlphaFoldDB" id="A0A830D323"/>
<dbReference type="Pfam" id="PF23622">
    <property type="entry name" value="LRR_At1g61320_AtMIF1"/>
    <property type="match status" value="1"/>
</dbReference>
<protein>
    <submittedName>
        <fullName evidence="2">F-box protein at3g03040</fullName>
    </submittedName>
</protein>
<dbReference type="EMBL" id="BMAC01001007">
    <property type="protein sequence ID" value="GFQ05033.1"/>
    <property type="molecule type" value="Genomic_DNA"/>
</dbReference>